<dbReference type="Gene3D" id="3.40.50.1240">
    <property type="entry name" value="Phosphoglycerate mutase-like"/>
    <property type="match status" value="1"/>
</dbReference>
<dbReference type="GO" id="GO:0016791">
    <property type="term" value="F:phosphatase activity"/>
    <property type="evidence" value="ECO:0007669"/>
    <property type="project" value="TreeGrafter"/>
</dbReference>
<dbReference type="InterPro" id="IPR013078">
    <property type="entry name" value="His_Pase_superF_clade-1"/>
</dbReference>
<dbReference type="CDD" id="cd07067">
    <property type="entry name" value="HP_PGM_like"/>
    <property type="match status" value="1"/>
</dbReference>
<dbReference type="KEGG" id="otd:J1M35_17655"/>
<dbReference type="PANTHER" id="PTHR48100:SF1">
    <property type="entry name" value="HISTIDINE PHOSPHATASE FAMILY PROTEIN-RELATED"/>
    <property type="match status" value="1"/>
</dbReference>
<feature type="binding site" evidence="2">
    <location>
        <begin position="10"/>
        <end position="17"/>
    </location>
    <ligand>
        <name>substrate</name>
    </ligand>
</feature>
<evidence type="ECO:0000313" key="4">
    <source>
        <dbReference type="Proteomes" id="UP000663903"/>
    </source>
</evidence>
<gene>
    <name evidence="3" type="ORF">J1M35_17655</name>
</gene>
<dbReference type="SMART" id="SM00855">
    <property type="entry name" value="PGAM"/>
    <property type="match status" value="1"/>
</dbReference>
<dbReference type="PANTHER" id="PTHR48100">
    <property type="entry name" value="BROAD-SPECIFICITY PHOSPHATASE YOR283W-RELATED"/>
    <property type="match status" value="1"/>
</dbReference>
<protein>
    <submittedName>
        <fullName evidence="3">Histidine phosphatase family protein</fullName>
    </submittedName>
</protein>
<feature type="binding site" evidence="2">
    <location>
        <begin position="111"/>
        <end position="112"/>
    </location>
    <ligand>
        <name>substrate</name>
    </ligand>
</feature>
<evidence type="ECO:0000256" key="2">
    <source>
        <dbReference type="PIRSR" id="PIRSR613078-2"/>
    </source>
</evidence>
<sequence>MQATRILAIRHGETAWNVDGRLQGHLDIPLSDHGRQQASRLAQALAAQADIDVIVSSDLARAHETARTVAGALGLPVATEPGLRERCFGDFQGRTFAEISAALPEHAECWRRREPGWSPPGNGAESLLQFRERVARAVQALAAQNVGKHLALFTHGGVLDVLYRAATGLGLQDARTWQLGNTAVNRLLWTPDGGLTLVGWADTGHLQDEALDERA</sequence>
<dbReference type="Pfam" id="PF00300">
    <property type="entry name" value="His_Phos_1"/>
    <property type="match status" value="1"/>
</dbReference>
<dbReference type="Proteomes" id="UP000663903">
    <property type="component" value="Chromosome"/>
</dbReference>
<feature type="binding site" evidence="2">
    <location>
        <position position="61"/>
    </location>
    <ligand>
        <name>substrate</name>
    </ligand>
</feature>
<dbReference type="InterPro" id="IPR050275">
    <property type="entry name" value="PGM_Phosphatase"/>
</dbReference>
<reference evidence="3" key="1">
    <citation type="submission" date="2021-03" db="EMBL/GenBank/DDBJ databases">
        <title>Ottowia sp. 27C isolated from the cloaca of a Giant Asian pond turtle (Heosemys grandis).</title>
        <authorList>
            <person name="Spergser J."/>
            <person name="Busse H.-J."/>
        </authorList>
    </citation>
    <scope>NUCLEOTIDE SEQUENCE</scope>
    <source>
        <strain evidence="3">27C</strain>
    </source>
</reference>
<feature type="active site" description="Tele-phosphohistidine intermediate" evidence="1">
    <location>
        <position position="11"/>
    </location>
</feature>
<evidence type="ECO:0000256" key="1">
    <source>
        <dbReference type="PIRSR" id="PIRSR613078-1"/>
    </source>
</evidence>
<name>A0A975CFJ7_9BURK</name>
<dbReference type="GO" id="GO:0005737">
    <property type="term" value="C:cytoplasm"/>
    <property type="evidence" value="ECO:0007669"/>
    <property type="project" value="TreeGrafter"/>
</dbReference>
<accession>A0A975CFJ7</accession>
<keyword evidence="4" id="KW-1185">Reference proteome</keyword>
<proteinExistence type="predicted"/>
<feature type="active site" description="Proton donor/acceptor" evidence="1">
    <location>
        <position position="85"/>
    </location>
</feature>
<dbReference type="RefSeq" id="WP_208008503.1">
    <property type="nucleotide sequence ID" value="NZ_CP071796.1"/>
</dbReference>
<evidence type="ECO:0000313" key="3">
    <source>
        <dbReference type="EMBL" id="QTD44856.1"/>
    </source>
</evidence>
<dbReference type="AlphaFoldDB" id="A0A975CFJ7"/>
<organism evidence="3 4">
    <name type="scientific">Ottowia testudinis</name>
    <dbReference type="NCBI Taxonomy" id="2816950"/>
    <lineage>
        <taxon>Bacteria</taxon>
        <taxon>Pseudomonadati</taxon>
        <taxon>Pseudomonadota</taxon>
        <taxon>Betaproteobacteria</taxon>
        <taxon>Burkholderiales</taxon>
        <taxon>Comamonadaceae</taxon>
        <taxon>Ottowia</taxon>
    </lineage>
</organism>
<dbReference type="SUPFAM" id="SSF53254">
    <property type="entry name" value="Phosphoglycerate mutase-like"/>
    <property type="match status" value="1"/>
</dbReference>
<dbReference type="InterPro" id="IPR029033">
    <property type="entry name" value="His_PPase_superfam"/>
</dbReference>
<dbReference type="EMBL" id="CP071796">
    <property type="protein sequence ID" value="QTD44856.1"/>
    <property type="molecule type" value="Genomic_DNA"/>
</dbReference>